<dbReference type="EMBL" id="ML994620">
    <property type="protein sequence ID" value="KAF2189443.1"/>
    <property type="molecule type" value="Genomic_DNA"/>
</dbReference>
<keyword evidence="1" id="KW-0812">Transmembrane</keyword>
<sequence>MALNEEKEEVQSTKKTLESVNSKLKDSNECFEAQIHELCKQHMIDKKILERKLWRTSAVGCSVGFLICAPWAWACWIRYAWIKGTPLIRQFKSP</sequence>
<evidence type="ECO:0000313" key="3">
    <source>
        <dbReference type="Proteomes" id="UP000800200"/>
    </source>
</evidence>
<gene>
    <name evidence="2" type="ORF">K469DRAFT_700631</name>
</gene>
<reference evidence="2" key="1">
    <citation type="journal article" date="2020" name="Stud. Mycol.">
        <title>101 Dothideomycetes genomes: a test case for predicting lifestyles and emergence of pathogens.</title>
        <authorList>
            <person name="Haridas S."/>
            <person name="Albert R."/>
            <person name="Binder M."/>
            <person name="Bloem J."/>
            <person name="Labutti K."/>
            <person name="Salamov A."/>
            <person name="Andreopoulos B."/>
            <person name="Baker S."/>
            <person name="Barry K."/>
            <person name="Bills G."/>
            <person name="Bluhm B."/>
            <person name="Cannon C."/>
            <person name="Castanera R."/>
            <person name="Culley D."/>
            <person name="Daum C."/>
            <person name="Ezra D."/>
            <person name="Gonzalez J."/>
            <person name="Henrissat B."/>
            <person name="Kuo A."/>
            <person name="Liang C."/>
            <person name="Lipzen A."/>
            <person name="Lutzoni F."/>
            <person name="Magnuson J."/>
            <person name="Mondo S."/>
            <person name="Nolan M."/>
            <person name="Ohm R."/>
            <person name="Pangilinan J."/>
            <person name="Park H.-J."/>
            <person name="Ramirez L."/>
            <person name="Alfaro M."/>
            <person name="Sun H."/>
            <person name="Tritt A."/>
            <person name="Yoshinaga Y."/>
            <person name="Zwiers L.-H."/>
            <person name="Turgeon B."/>
            <person name="Goodwin S."/>
            <person name="Spatafora J."/>
            <person name="Crous P."/>
            <person name="Grigoriev I."/>
        </authorList>
    </citation>
    <scope>NUCLEOTIDE SEQUENCE</scope>
    <source>
        <strain evidence="2">CBS 207.26</strain>
    </source>
</reference>
<feature type="transmembrane region" description="Helical" evidence="1">
    <location>
        <begin position="53"/>
        <end position="73"/>
    </location>
</feature>
<evidence type="ECO:0000313" key="2">
    <source>
        <dbReference type="EMBL" id="KAF2189443.1"/>
    </source>
</evidence>
<organism evidence="2 3">
    <name type="scientific">Zopfia rhizophila CBS 207.26</name>
    <dbReference type="NCBI Taxonomy" id="1314779"/>
    <lineage>
        <taxon>Eukaryota</taxon>
        <taxon>Fungi</taxon>
        <taxon>Dikarya</taxon>
        <taxon>Ascomycota</taxon>
        <taxon>Pezizomycotina</taxon>
        <taxon>Dothideomycetes</taxon>
        <taxon>Dothideomycetes incertae sedis</taxon>
        <taxon>Zopfiaceae</taxon>
        <taxon>Zopfia</taxon>
    </lineage>
</organism>
<name>A0A6A6EDX8_9PEZI</name>
<accession>A0A6A6EDX8</accession>
<keyword evidence="1" id="KW-1133">Transmembrane helix</keyword>
<evidence type="ECO:0000256" key="1">
    <source>
        <dbReference type="SAM" id="Phobius"/>
    </source>
</evidence>
<proteinExistence type="predicted"/>
<dbReference type="AlphaFoldDB" id="A0A6A6EDX8"/>
<protein>
    <submittedName>
        <fullName evidence="2">Uncharacterized protein</fullName>
    </submittedName>
</protein>
<dbReference type="Proteomes" id="UP000800200">
    <property type="component" value="Unassembled WGS sequence"/>
</dbReference>
<keyword evidence="1" id="KW-0472">Membrane</keyword>
<keyword evidence="3" id="KW-1185">Reference proteome</keyword>